<dbReference type="Proteomes" id="UP000430508">
    <property type="component" value="Chromosome"/>
</dbReference>
<proteinExistence type="predicted"/>
<protein>
    <recommendedName>
        <fullName evidence="3">BppU N-terminal domain-containing protein</fullName>
    </recommendedName>
</protein>
<evidence type="ECO:0008006" key="3">
    <source>
        <dbReference type="Google" id="ProtNLM"/>
    </source>
</evidence>
<evidence type="ECO:0000313" key="2">
    <source>
        <dbReference type="Proteomes" id="UP000430508"/>
    </source>
</evidence>
<reference evidence="1 2" key="1">
    <citation type="submission" date="2019-12" db="EMBL/GenBank/DDBJ databases">
        <title>Sequence classification of anaerobic respiratory reductive dehalogenases: First we see many, then we see few.</title>
        <authorList>
            <person name="Molenda O."/>
            <person name="Puentes Jacome L.A."/>
            <person name="Cao X."/>
            <person name="Nesbo C.L."/>
            <person name="Tang S."/>
            <person name="Morson N."/>
            <person name="Patron J."/>
            <person name="Lomheim L."/>
            <person name="Wishart D.S."/>
            <person name="Edwards E.A."/>
        </authorList>
    </citation>
    <scope>NUCLEOTIDE SEQUENCE [LARGE SCALE GENOMIC DNA]</scope>
    <source>
        <strain evidence="1 2">12DCA</strain>
    </source>
</reference>
<dbReference type="EMBL" id="CP046996">
    <property type="protein sequence ID" value="QHA00530.1"/>
    <property type="molecule type" value="Genomic_DNA"/>
</dbReference>
<name>A0A857DGT6_9FIRM</name>
<accession>A0A857DGT6</accession>
<sequence length="134" mass="15278">MAGRTKDKREPIIFRKSIPHGTTDVLQERIKADGTIEEMRVRFYPGQQKALQVEVVVEHKGQQAEYLYTSPATGEKYLSGDDDYFVFPLTCEVEYDDFVKIRVVNTDATYDYDLAVDVLVDYYGGKNRVIGGVL</sequence>
<evidence type="ECO:0000313" key="1">
    <source>
        <dbReference type="EMBL" id="QHA00530.1"/>
    </source>
</evidence>
<gene>
    <name evidence="1" type="ORF">GQ588_07750</name>
</gene>
<organism evidence="1 2">
    <name type="scientific">Dehalobacter restrictus</name>
    <dbReference type="NCBI Taxonomy" id="55583"/>
    <lineage>
        <taxon>Bacteria</taxon>
        <taxon>Bacillati</taxon>
        <taxon>Bacillota</taxon>
        <taxon>Clostridia</taxon>
        <taxon>Eubacteriales</taxon>
        <taxon>Desulfitobacteriaceae</taxon>
        <taxon>Dehalobacter</taxon>
    </lineage>
</organism>
<dbReference type="RefSeq" id="WP_158208233.1">
    <property type="nucleotide sequence ID" value="NZ_CP046996.1"/>
</dbReference>
<dbReference type="AlphaFoldDB" id="A0A857DGT6"/>